<name>A0A6J5WES3_PRUAR</name>
<dbReference type="Pfam" id="PF08263">
    <property type="entry name" value="LRRNT_2"/>
    <property type="match status" value="1"/>
</dbReference>
<feature type="domain" description="Leucine-rich repeat-containing N-terminal plant-type" evidence="4">
    <location>
        <begin position="31"/>
        <end position="66"/>
    </location>
</feature>
<keyword evidence="1" id="KW-0433">Leucine-rich repeat</keyword>
<dbReference type="EMBL" id="CAEKKB010000001">
    <property type="protein sequence ID" value="CAB4298347.1"/>
    <property type="molecule type" value="Genomic_DNA"/>
</dbReference>
<evidence type="ECO:0000256" key="1">
    <source>
        <dbReference type="ARBA" id="ARBA00022614"/>
    </source>
</evidence>
<evidence type="ECO:0000313" key="6">
    <source>
        <dbReference type="Proteomes" id="UP000507245"/>
    </source>
</evidence>
<keyword evidence="6" id="KW-1185">Reference proteome</keyword>
<evidence type="ECO:0000256" key="3">
    <source>
        <dbReference type="SAM" id="SignalP"/>
    </source>
</evidence>
<organism evidence="5 6">
    <name type="scientific">Prunus armeniaca</name>
    <name type="common">Apricot</name>
    <name type="synonym">Armeniaca vulgaris</name>
    <dbReference type="NCBI Taxonomy" id="36596"/>
    <lineage>
        <taxon>Eukaryota</taxon>
        <taxon>Viridiplantae</taxon>
        <taxon>Streptophyta</taxon>
        <taxon>Embryophyta</taxon>
        <taxon>Tracheophyta</taxon>
        <taxon>Spermatophyta</taxon>
        <taxon>Magnoliopsida</taxon>
        <taxon>eudicotyledons</taxon>
        <taxon>Gunneridae</taxon>
        <taxon>Pentapetalae</taxon>
        <taxon>rosids</taxon>
        <taxon>fabids</taxon>
        <taxon>Rosales</taxon>
        <taxon>Rosaceae</taxon>
        <taxon>Amygdaloideae</taxon>
        <taxon>Amygdaleae</taxon>
        <taxon>Prunus</taxon>
    </lineage>
</organism>
<dbReference type="InterPro" id="IPR013210">
    <property type="entry name" value="LRR_N_plant-typ"/>
</dbReference>
<dbReference type="OrthoDB" id="1739302at2759"/>
<proteinExistence type="predicted"/>
<dbReference type="InterPro" id="IPR032675">
    <property type="entry name" value="LRR_dom_sf"/>
</dbReference>
<sequence>MRIIVSVFRFLSIVNITISLWNGNLGVPCKQNERQALLMSKKDLKDPSNRLLSWVGKGDCRNWIGVVSDNLISIADRLYAFNGPLPSPFPSPPQPMRSPPTNNNNVNSNISLGVVVGGGGGGGGAVVVPLSFGELPFPPET</sequence>
<accession>A0A6J5WES3</accession>
<gene>
    <name evidence="5" type="ORF">ORAREDHAP_LOCUS10646</name>
</gene>
<keyword evidence="3" id="KW-0732">Signal</keyword>
<feature type="signal peptide" evidence="3">
    <location>
        <begin position="1"/>
        <end position="19"/>
    </location>
</feature>
<dbReference type="Proteomes" id="UP000507245">
    <property type="component" value="Unassembled WGS sequence"/>
</dbReference>
<protein>
    <recommendedName>
        <fullName evidence="4">Leucine-rich repeat-containing N-terminal plant-type domain-containing protein</fullName>
    </recommendedName>
</protein>
<dbReference type="Gene3D" id="3.80.10.10">
    <property type="entry name" value="Ribonuclease Inhibitor"/>
    <property type="match status" value="1"/>
</dbReference>
<dbReference type="AlphaFoldDB" id="A0A6J5WES3"/>
<evidence type="ECO:0000259" key="4">
    <source>
        <dbReference type="Pfam" id="PF08263"/>
    </source>
</evidence>
<reference evidence="6" key="1">
    <citation type="journal article" date="2020" name="Genome Biol.">
        <title>Gamete binning: chromosome-level and haplotype-resolved genome assembly enabled by high-throughput single-cell sequencing of gamete genomes.</title>
        <authorList>
            <person name="Campoy J.A."/>
            <person name="Sun H."/>
            <person name="Goel M."/>
            <person name="Jiao W.-B."/>
            <person name="Folz-Donahue K."/>
            <person name="Wang N."/>
            <person name="Rubio M."/>
            <person name="Liu C."/>
            <person name="Kukat C."/>
            <person name="Ruiz D."/>
            <person name="Huettel B."/>
            <person name="Schneeberger K."/>
        </authorList>
    </citation>
    <scope>NUCLEOTIDE SEQUENCE [LARGE SCALE GENOMIC DNA]</scope>
    <source>
        <strain evidence="6">cv. Rojo Pasion</strain>
    </source>
</reference>
<keyword evidence="2" id="KW-0677">Repeat</keyword>
<evidence type="ECO:0000256" key="2">
    <source>
        <dbReference type="ARBA" id="ARBA00022737"/>
    </source>
</evidence>
<evidence type="ECO:0000313" key="5">
    <source>
        <dbReference type="EMBL" id="CAB4298347.1"/>
    </source>
</evidence>
<feature type="chain" id="PRO_5027091397" description="Leucine-rich repeat-containing N-terminal plant-type domain-containing protein" evidence="3">
    <location>
        <begin position="20"/>
        <end position="141"/>
    </location>
</feature>